<evidence type="ECO:0000313" key="3">
    <source>
        <dbReference type="Proteomes" id="UP001344447"/>
    </source>
</evidence>
<gene>
    <name evidence="2" type="ORF">RB653_002859</name>
</gene>
<dbReference type="EMBL" id="JAVFKY010000004">
    <property type="protein sequence ID" value="KAK5577911.1"/>
    <property type="molecule type" value="Genomic_DNA"/>
</dbReference>
<name>A0AAN7YT34_9MYCE</name>
<accession>A0AAN7YT34</accession>
<organism evidence="2 3">
    <name type="scientific">Dictyostelium firmibasis</name>
    <dbReference type="NCBI Taxonomy" id="79012"/>
    <lineage>
        <taxon>Eukaryota</taxon>
        <taxon>Amoebozoa</taxon>
        <taxon>Evosea</taxon>
        <taxon>Eumycetozoa</taxon>
        <taxon>Dictyostelia</taxon>
        <taxon>Dictyosteliales</taxon>
        <taxon>Dictyosteliaceae</taxon>
        <taxon>Dictyostelium</taxon>
    </lineage>
</organism>
<evidence type="ECO:0000256" key="1">
    <source>
        <dbReference type="SAM" id="SignalP"/>
    </source>
</evidence>
<protein>
    <submittedName>
        <fullName evidence="2">Uncharacterized protein</fullName>
    </submittedName>
</protein>
<dbReference type="InterPro" id="IPR021837">
    <property type="entry name" value="CfaA/B/C"/>
</dbReference>
<dbReference type="Proteomes" id="UP001344447">
    <property type="component" value="Unassembled WGS sequence"/>
</dbReference>
<keyword evidence="3" id="KW-1185">Reference proteome</keyword>
<feature type="signal peptide" evidence="1">
    <location>
        <begin position="1"/>
        <end position="16"/>
    </location>
</feature>
<feature type="chain" id="PRO_5042933670" evidence="1">
    <location>
        <begin position="17"/>
        <end position="219"/>
    </location>
</feature>
<sequence length="219" mass="23800">MKILILLVLLISVCYSQQLSKPLIVGDIYRGGQSCNSLQPPYVCSSNNMSGGMMMREGTCTYLRGLSSVPTTYNSSSDGSQVIQYSYAASDYFCQDAPIQTQNIASGNCQAGCSTSGMSYLYNLSPVWSQQFPSNTILTIKSQSSTCETDWQTSWESIEYINLNTCIVDEVNGGSFKLGCNKDSIAVYSYGGAGCVSNPKTTYVELYTSTCDGYQVCNN</sequence>
<comment type="caution">
    <text evidence="2">The sequence shown here is derived from an EMBL/GenBank/DDBJ whole genome shotgun (WGS) entry which is preliminary data.</text>
</comment>
<keyword evidence="1" id="KW-0732">Signal</keyword>
<evidence type="ECO:0000313" key="2">
    <source>
        <dbReference type="EMBL" id="KAK5577911.1"/>
    </source>
</evidence>
<dbReference type="Pfam" id="PF11912">
    <property type="entry name" value="CfaA_B_C"/>
    <property type="match status" value="1"/>
</dbReference>
<dbReference type="AlphaFoldDB" id="A0AAN7YT34"/>
<reference evidence="2 3" key="1">
    <citation type="submission" date="2023-11" db="EMBL/GenBank/DDBJ databases">
        <title>Dfirmibasis_genome.</title>
        <authorList>
            <person name="Edelbroek B."/>
            <person name="Kjellin J."/>
            <person name="Jerlstrom-Hultqvist J."/>
            <person name="Soderbom F."/>
        </authorList>
    </citation>
    <scope>NUCLEOTIDE SEQUENCE [LARGE SCALE GENOMIC DNA]</scope>
    <source>
        <strain evidence="2 3">TNS-C-14</strain>
    </source>
</reference>
<proteinExistence type="predicted"/>